<dbReference type="InterPro" id="IPR050707">
    <property type="entry name" value="HTH_MetabolicPath_Reg"/>
</dbReference>
<dbReference type="Gene3D" id="1.10.10.10">
    <property type="entry name" value="Winged helix-like DNA-binding domain superfamily/Winged helix DNA-binding domain"/>
    <property type="match status" value="1"/>
</dbReference>
<evidence type="ECO:0000256" key="1">
    <source>
        <dbReference type="ARBA" id="ARBA00023015"/>
    </source>
</evidence>
<dbReference type="Gene3D" id="3.30.450.40">
    <property type="match status" value="1"/>
</dbReference>
<keyword evidence="6" id="KW-1185">Reference proteome</keyword>
<keyword evidence="1" id="KW-0805">Transcription regulation</keyword>
<dbReference type="InterPro" id="IPR036388">
    <property type="entry name" value="WH-like_DNA-bd_sf"/>
</dbReference>
<dbReference type="PANTHER" id="PTHR30136:SF35">
    <property type="entry name" value="HTH-TYPE TRANSCRIPTIONAL REGULATOR RV1719"/>
    <property type="match status" value="1"/>
</dbReference>
<evidence type="ECO:0000313" key="5">
    <source>
        <dbReference type="EMBL" id="MFC5523195.1"/>
    </source>
</evidence>
<evidence type="ECO:0000313" key="6">
    <source>
        <dbReference type="Proteomes" id="UP001596084"/>
    </source>
</evidence>
<dbReference type="PANTHER" id="PTHR30136">
    <property type="entry name" value="HELIX-TURN-HELIX TRANSCRIPTIONAL REGULATOR, ICLR FAMILY"/>
    <property type="match status" value="1"/>
</dbReference>
<comment type="caution">
    <text evidence="5">The sequence shown here is derived from an EMBL/GenBank/DDBJ whole genome shotgun (WGS) entry which is preliminary data.</text>
</comment>
<dbReference type="InterPro" id="IPR036390">
    <property type="entry name" value="WH_DNA-bd_sf"/>
</dbReference>
<sequence length="245" mass="27379">MGVKNTLQISQLFEVFSREKRALTLSELARQLEMPASSCLNLIRTLELTGYLYEIGRRQGYYPTGRLLKIAQTISANDPVLDRVKPALQELRDASAETVVLSKFRDEYRVVYLDVLDSPSSIRYTAQPGEVRDAYCNSAGKALLSTLEPKEQARALAGMKMVRKTERTLVTPKAVAANLLETQRKGWFSNLGETLPDLAGVAWPFKLGTEHYAISIVGPLYRIEPNIERLASMLRVACAAIEQKD</sequence>
<keyword evidence="3" id="KW-0804">Transcription</keyword>
<name>A0ABW0QFX8_9BURK</name>
<dbReference type="SUPFAM" id="SSF46785">
    <property type="entry name" value="Winged helix' DNA-binding domain"/>
    <property type="match status" value="1"/>
</dbReference>
<keyword evidence="2" id="KW-0238">DNA-binding</keyword>
<accession>A0ABW0QFX8</accession>
<reference evidence="6" key="1">
    <citation type="journal article" date="2019" name="Int. J. Syst. Evol. Microbiol.">
        <title>The Global Catalogue of Microorganisms (GCM) 10K type strain sequencing project: providing services to taxonomists for standard genome sequencing and annotation.</title>
        <authorList>
            <consortium name="The Broad Institute Genomics Platform"/>
            <consortium name="The Broad Institute Genome Sequencing Center for Infectious Disease"/>
            <person name="Wu L."/>
            <person name="Ma J."/>
        </authorList>
    </citation>
    <scope>NUCLEOTIDE SEQUENCE [LARGE SCALE GENOMIC DNA]</scope>
    <source>
        <strain evidence="6">CGMCC 4.7277</strain>
    </source>
</reference>
<feature type="domain" description="IclR-ED" evidence="4">
    <location>
        <begin position="66"/>
        <end position="245"/>
    </location>
</feature>
<organism evidence="5 6">
    <name type="scientific">Polaromonas jejuensis</name>
    <dbReference type="NCBI Taxonomy" id="457502"/>
    <lineage>
        <taxon>Bacteria</taxon>
        <taxon>Pseudomonadati</taxon>
        <taxon>Pseudomonadota</taxon>
        <taxon>Betaproteobacteria</taxon>
        <taxon>Burkholderiales</taxon>
        <taxon>Comamonadaceae</taxon>
        <taxon>Polaromonas</taxon>
    </lineage>
</organism>
<dbReference type="Pfam" id="PF09339">
    <property type="entry name" value="HTH_IclR"/>
    <property type="match status" value="1"/>
</dbReference>
<evidence type="ECO:0000259" key="4">
    <source>
        <dbReference type="PROSITE" id="PS51078"/>
    </source>
</evidence>
<dbReference type="InterPro" id="IPR014757">
    <property type="entry name" value="Tscrpt_reg_IclR_C"/>
</dbReference>
<dbReference type="PROSITE" id="PS51078">
    <property type="entry name" value="ICLR_ED"/>
    <property type="match status" value="1"/>
</dbReference>
<dbReference type="Pfam" id="PF01614">
    <property type="entry name" value="IclR_C"/>
    <property type="match status" value="1"/>
</dbReference>
<evidence type="ECO:0000256" key="3">
    <source>
        <dbReference type="ARBA" id="ARBA00023163"/>
    </source>
</evidence>
<proteinExistence type="predicted"/>
<dbReference type="InterPro" id="IPR005471">
    <property type="entry name" value="Tscrpt_reg_IclR_N"/>
</dbReference>
<dbReference type="EMBL" id="JBHSMX010000063">
    <property type="protein sequence ID" value="MFC5523195.1"/>
    <property type="molecule type" value="Genomic_DNA"/>
</dbReference>
<dbReference type="Proteomes" id="UP001596084">
    <property type="component" value="Unassembled WGS sequence"/>
</dbReference>
<protein>
    <submittedName>
        <fullName evidence="5">IclR family transcriptional regulator</fullName>
    </submittedName>
</protein>
<dbReference type="SMART" id="SM00346">
    <property type="entry name" value="HTH_ICLR"/>
    <property type="match status" value="1"/>
</dbReference>
<dbReference type="RefSeq" id="WP_068834729.1">
    <property type="nucleotide sequence ID" value="NZ_JBHSMX010000063.1"/>
</dbReference>
<gene>
    <name evidence="5" type="ORF">ACFPP7_20090</name>
</gene>
<evidence type="ECO:0000256" key="2">
    <source>
        <dbReference type="ARBA" id="ARBA00023125"/>
    </source>
</evidence>
<dbReference type="SUPFAM" id="SSF55781">
    <property type="entry name" value="GAF domain-like"/>
    <property type="match status" value="1"/>
</dbReference>
<dbReference type="InterPro" id="IPR029016">
    <property type="entry name" value="GAF-like_dom_sf"/>
</dbReference>